<keyword evidence="1" id="KW-0449">Lipoprotein</keyword>
<organism evidence="1 2">
    <name type="scientific">Haemophilus seminalis</name>
    <dbReference type="NCBI Taxonomy" id="2582921"/>
    <lineage>
        <taxon>Bacteria</taxon>
        <taxon>Pseudomonadati</taxon>
        <taxon>Pseudomonadota</taxon>
        <taxon>Gammaproteobacteria</taxon>
        <taxon>Pasteurellales</taxon>
        <taxon>Pasteurellaceae</taxon>
        <taxon>Haemophilus</taxon>
    </lineage>
</organism>
<dbReference type="Proteomes" id="UP000324828">
    <property type="component" value="Unassembled WGS sequence"/>
</dbReference>
<sequence length="73" mass="7961">MKKILPIFALICGIASCSEPVKTKAYYSKNLDEAHKVVEVCENKNTMTATEKENCQNAASAILWAPSNSGLRS</sequence>
<comment type="caution">
    <text evidence="1">The sequence shown here is derived from an EMBL/GenBank/DDBJ whole genome shotgun (WGS) entry which is preliminary data.</text>
</comment>
<dbReference type="EMBL" id="VXDF01000012">
    <property type="protein sequence ID" value="KAA5522238.1"/>
    <property type="molecule type" value="Genomic_DNA"/>
</dbReference>
<evidence type="ECO:0000313" key="2">
    <source>
        <dbReference type="Proteomes" id="UP000324828"/>
    </source>
</evidence>
<gene>
    <name evidence="1" type="ORF">F2S80_10305</name>
</gene>
<accession>A0ABQ6SJ61</accession>
<dbReference type="RefSeq" id="WP_139990434.1">
    <property type="nucleotide sequence ID" value="NZ_VCED01000011.1"/>
</dbReference>
<dbReference type="NCBIfam" id="NF033894">
    <property type="entry name" value="Eex_IncN"/>
    <property type="match status" value="1"/>
</dbReference>
<name>A0ABQ6SJ61_9PAST</name>
<dbReference type="InterPro" id="IPR047937">
    <property type="entry name" value="Eex_IncN-like"/>
</dbReference>
<keyword evidence="2" id="KW-1185">Reference proteome</keyword>
<dbReference type="PROSITE" id="PS51257">
    <property type="entry name" value="PROKAR_LIPOPROTEIN"/>
    <property type="match status" value="1"/>
</dbReference>
<reference evidence="1 2" key="1">
    <citation type="submission" date="2019-09" db="EMBL/GenBank/DDBJ databases">
        <title>Haemophilus seminale sp. nov., isolated from human semen.</title>
        <authorList>
            <person name="Zheng M."/>
        </authorList>
    </citation>
    <scope>NUCLEOTIDE SEQUENCE [LARGE SCALE GENOMIC DNA]</scope>
    <source>
        <strain evidence="1 2">SZY H2</strain>
    </source>
</reference>
<proteinExistence type="predicted"/>
<protein>
    <submittedName>
        <fullName evidence="1">EexN family lipoprotein</fullName>
    </submittedName>
</protein>
<evidence type="ECO:0000313" key="1">
    <source>
        <dbReference type="EMBL" id="KAA5522238.1"/>
    </source>
</evidence>